<evidence type="ECO:0000313" key="2">
    <source>
        <dbReference type="EMBL" id="PSF34267.1"/>
    </source>
</evidence>
<dbReference type="PANTHER" id="PTHR45919">
    <property type="entry name" value="GDP-MAN:MAN(3)GLCNAC(2)-PP-DOL ALPHA-1,2-MANNOSYLTRANSFERASE"/>
    <property type="match status" value="1"/>
</dbReference>
<reference evidence="2 3" key="2">
    <citation type="submission" date="2018-03" db="EMBL/GenBank/DDBJ databases">
        <authorList>
            <person name="Keele B.F."/>
        </authorList>
    </citation>
    <scope>NUCLEOTIDE SEQUENCE [LARGE SCALE GENOMIC DNA]</scope>
    <source>
        <strain evidence="2 3">CCALA 016</strain>
    </source>
</reference>
<comment type="caution">
    <text evidence="2">The sequence shown here is derived from an EMBL/GenBank/DDBJ whole genome shotgun (WGS) entry which is preliminary data.</text>
</comment>
<keyword evidence="2" id="KW-0808">Transferase</keyword>
<dbReference type="SUPFAM" id="SSF53756">
    <property type="entry name" value="UDP-Glycosyltransferase/glycogen phosphorylase"/>
    <property type="match status" value="1"/>
</dbReference>
<accession>A0A2T1LTY0</accession>
<reference evidence="2 3" key="1">
    <citation type="submission" date="2018-03" db="EMBL/GenBank/DDBJ databases">
        <title>The ancient ancestry and fast evolution of plastids.</title>
        <authorList>
            <person name="Moore K.R."/>
            <person name="Magnabosco C."/>
            <person name="Momper L."/>
            <person name="Gold D.A."/>
            <person name="Bosak T."/>
            <person name="Fournier G.P."/>
        </authorList>
    </citation>
    <scope>NUCLEOTIDE SEQUENCE [LARGE SCALE GENOMIC DNA]</scope>
    <source>
        <strain evidence="2 3">CCALA 016</strain>
    </source>
</reference>
<evidence type="ECO:0000313" key="3">
    <source>
        <dbReference type="Proteomes" id="UP000239001"/>
    </source>
</evidence>
<dbReference type="InterPro" id="IPR038013">
    <property type="entry name" value="ALG11"/>
</dbReference>
<dbReference type="Gene3D" id="3.40.50.2000">
    <property type="entry name" value="Glycogen Phosphorylase B"/>
    <property type="match status" value="1"/>
</dbReference>
<dbReference type="EMBL" id="PXOH01000027">
    <property type="protein sequence ID" value="PSF34267.1"/>
    <property type="molecule type" value="Genomic_DNA"/>
</dbReference>
<dbReference type="PANTHER" id="PTHR45919:SF1">
    <property type="entry name" value="GDP-MAN:MAN(3)GLCNAC(2)-PP-DOL ALPHA-1,2-MANNOSYLTRANSFERASE"/>
    <property type="match status" value="1"/>
</dbReference>
<keyword evidence="3" id="KW-1185">Reference proteome</keyword>
<proteinExistence type="predicted"/>
<dbReference type="GO" id="GO:0004377">
    <property type="term" value="F:GDP-Man:Man(3)GlcNAc(2)-PP-Dol alpha-1,2-mannosyltransferase activity"/>
    <property type="evidence" value="ECO:0007669"/>
    <property type="project" value="InterPro"/>
</dbReference>
<name>A0A2T1LTY0_9CHRO</name>
<gene>
    <name evidence="2" type="ORF">C7H19_19245</name>
</gene>
<dbReference type="GO" id="GO:0006487">
    <property type="term" value="P:protein N-linked glycosylation"/>
    <property type="evidence" value="ECO:0007669"/>
    <property type="project" value="TreeGrafter"/>
</dbReference>
<evidence type="ECO:0000259" key="1">
    <source>
        <dbReference type="Pfam" id="PF00534"/>
    </source>
</evidence>
<sequence>MQTNQDINRSSLPKIAIYYPYFLGGGAEAVALWMLEALKDNYDLTLFTFSDVDFNKLNLMYETHLSNELIKTQTVFPKSLNHFSNFLTSNNPHFRQFSLHSVLRLIKSKRDDYDLLISAYNAVDLGKPGLQYIHWIKVVEGEKLAQKYYNKLSDFSVERLKQNISLVNSQVVQEQVSLNYNIESTVVYPPVVIQTHDIPWEEKEDAFICSGRLVRAKQPHKAIQILKAVREKGFNVKLYLTGGGGGGQQDYIRFLNKMIKENSSWVKLCKNMSYEDYTKVLYNCKYGLHYKQEPFGISVAEMVKAGVIPFVKSSGGQIEIVGKDNQDLFYKSDEDAVNAIVKVLQNQDKIIQIRQSLKLQKDLFSTDNFMSQIKRIVQQNLNRI</sequence>
<dbReference type="InterPro" id="IPR001296">
    <property type="entry name" value="Glyco_trans_1"/>
</dbReference>
<feature type="domain" description="Glycosyl transferase family 1" evidence="1">
    <location>
        <begin position="199"/>
        <end position="349"/>
    </location>
</feature>
<dbReference type="OrthoDB" id="570087at2"/>
<protein>
    <submittedName>
        <fullName evidence="2">Glycosyl transferase family 1</fullName>
    </submittedName>
</protein>
<dbReference type="GO" id="GO:0016020">
    <property type="term" value="C:membrane"/>
    <property type="evidence" value="ECO:0007669"/>
    <property type="project" value="TreeGrafter"/>
</dbReference>
<dbReference type="Proteomes" id="UP000239001">
    <property type="component" value="Unassembled WGS sequence"/>
</dbReference>
<dbReference type="AlphaFoldDB" id="A0A2T1LTY0"/>
<organism evidence="2 3">
    <name type="scientific">Aphanothece hegewaldii CCALA 016</name>
    <dbReference type="NCBI Taxonomy" id="2107694"/>
    <lineage>
        <taxon>Bacteria</taxon>
        <taxon>Bacillati</taxon>
        <taxon>Cyanobacteriota</taxon>
        <taxon>Cyanophyceae</taxon>
        <taxon>Oscillatoriophycideae</taxon>
        <taxon>Chroococcales</taxon>
        <taxon>Aphanothecaceae</taxon>
        <taxon>Aphanothece</taxon>
    </lineage>
</organism>
<dbReference type="RefSeq" id="WP_106458549.1">
    <property type="nucleotide sequence ID" value="NZ_PXOH01000027.1"/>
</dbReference>
<dbReference type="Pfam" id="PF00534">
    <property type="entry name" value="Glycos_transf_1"/>
    <property type="match status" value="1"/>
</dbReference>